<accession>A0A814WEP3</accession>
<dbReference type="InterPro" id="IPR011600">
    <property type="entry name" value="Pept_C14_caspase"/>
</dbReference>
<protein>
    <recommendedName>
        <fullName evidence="1">Peptidase C14 caspase domain-containing protein</fullName>
    </recommendedName>
</protein>
<evidence type="ECO:0000259" key="1">
    <source>
        <dbReference type="Pfam" id="PF00656"/>
    </source>
</evidence>
<evidence type="ECO:0000313" key="2">
    <source>
        <dbReference type="EMBL" id="CAF1078408.1"/>
    </source>
</evidence>
<name>A0A814WEP3_9BILA</name>
<evidence type="ECO:0000313" key="6">
    <source>
        <dbReference type="Proteomes" id="UP000663829"/>
    </source>
</evidence>
<dbReference type="Proteomes" id="UP000677228">
    <property type="component" value="Unassembled WGS sequence"/>
</dbReference>
<dbReference type="SUPFAM" id="SSF52129">
    <property type="entry name" value="Caspase-like"/>
    <property type="match status" value="1"/>
</dbReference>
<reference evidence="3" key="1">
    <citation type="submission" date="2021-02" db="EMBL/GenBank/DDBJ databases">
        <authorList>
            <person name="Nowell W R."/>
        </authorList>
    </citation>
    <scope>NUCLEOTIDE SEQUENCE</scope>
</reference>
<gene>
    <name evidence="3" type="ORF">GPM918_LOCUS23689</name>
    <name evidence="2" type="ORF">OVA965_LOCUS18241</name>
    <name evidence="5" type="ORF">SRO942_LOCUS23687</name>
    <name evidence="4" type="ORF">TMI583_LOCUS18255</name>
</gene>
<dbReference type="Proteomes" id="UP000681722">
    <property type="component" value="Unassembled WGS sequence"/>
</dbReference>
<evidence type="ECO:0000313" key="4">
    <source>
        <dbReference type="EMBL" id="CAF3841886.1"/>
    </source>
</evidence>
<dbReference type="Pfam" id="PF00656">
    <property type="entry name" value="Peptidase_C14"/>
    <property type="match status" value="1"/>
</dbReference>
<dbReference type="AlphaFoldDB" id="A0A814WEP3"/>
<dbReference type="EMBL" id="CAJNOK010009001">
    <property type="protein sequence ID" value="CAF1078408.1"/>
    <property type="molecule type" value="Genomic_DNA"/>
</dbReference>
<dbReference type="EMBL" id="CAJOBC010008559">
    <property type="protein sequence ID" value="CAF3964893.1"/>
    <property type="molecule type" value="Genomic_DNA"/>
</dbReference>
<evidence type="ECO:0000313" key="5">
    <source>
        <dbReference type="EMBL" id="CAF3964893.1"/>
    </source>
</evidence>
<dbReference type="PANTHER" id="PTHR22576">
    <property type="entry name" value="MUCOSA ASSOCIATED LYMPHOID TISSUE LYMPHOMA TRANSLOCATION PROTEIN 1/PARACASPASE"/>
    <property type="match status" value="1"/>
</dbReference>
<keyword evidence="6" id="KW-1185">Reference proteome</keyword>
<organism evidence="3 6">
    <name type="scientific">Didymodactylos carnosus</name>
    <dbReference type="NCBI Taxonomy" id="1234261"/>
    <lineage>
        <taxon>Eukaryota</taxon>
        <taxon>Metazoa</taxon>
        <taxon>Spiralia</taxon>
        <taxon>Gnathifera</taxon>
        <taxon>Rotifera</taxon>
        <taxon>Eurotatoria</taxon>
        <taxon>Bdelloidea</taxon>
        <taxon>Philodinida</taxon>
        <taxon>Philodinidae</taxon>
        <taxon>Didymodactylos</taxon>
    </lineage>
</organism>
<dbReference type="OrthoDB" id="412369at2759"/>
<dbReference type="Proteomes" id="UP000663829">
    <property type="component" value="Unassembled WGS sequence"/>
</dbReference>
<dbReference type="EMBL" id="CAJOBA010009019">
    <property type="protein sequence ID" value="CAF3841886.1"/>
    <property type="molecule type" value="Genomic_DNA"/>
</dbReference>
<dbReference type="InterPro" id="IPR052039">
    <property type="entry name" value="Caspase-related_regulators"/>
</dbReference>
<dbReference type="Gene3D" id="3.40.50.1460">
    <property type="match status" value="1"/>
</dbReference>
<dbReference type="GO" id="GO:0004197">
    <property type="term" value="F:cysteine-type endopeptidase activity"/>
    <property type="evidence" value="ECO:0007669"/>
    <property type="project" value="InterPro"/>
</dbReference>
<dbReference type="EMBL" id="CAJNOQ010008559">
    <property type="protein sequence ID" value="CAF1200409.1"/>
    <property type="molecule type" value="Genomic_DNA"/>
</dbReference>
<proteinExistence type="predicted"/>
<comment type="caution">
    <text evidence="3">The sequence shown here is derived from an EMBL/GenBank/DDBJ whole genome shotgun (WGS) entry which is preliminary data.</text>
</comment>
<evidence type="ECO:0000313" key="3">
    <source>
        <dbReference type="EMBL" id="CAF1200409.1"/>
    </source>
</evidence>
<dbReference type="InterPro" id="IPR029030">
    <property type="entry name" value="Caspase-like_dom_sf"/>
</dbReference>
<dbReference type="GO" id="GO:0006508">
    <property type="term" value="P:proteolysis"/>
    <property type="evidence" value="ECO:0007669"/>
    <property type="project" value="InterPro"/>
</dbReference>
<dbReference type="Proteomes" id="UP000682733">
    <property type="component" value="Unassembled WGS sequence"/>
</dbReference>
<dbReference type="PANTHER" id="PTHR22576:SF37">
    <property type="entry name" value="MUCOSA-ASSOCIATED LYMPHOID TISSUE LYMPHOMA TRANSLOCATION PROTEIN 1"/>
    <property type="match status" value="1"/>
</dbReference>
<sequence length="257" mass="28907">MGSPILYGQKRALVIGINNYPRESLNYCINDANDLGTTLESIGFCVLPALDCNFSNLYHMIDTFADTILRDDLVLFYFAGHGKQSSDENYLLPSDYNFDNRGSERDYIVNNAINVKYIMEKIDRKKYRVAIYLFDCCRNRIRTRAINTSQGLLPMIGSSQTLIVFACAPGSAVQDETRNNRNGSFMENLLKHITKPNKHIEKIMKDVADDVNLQTGGFQLPHRSSSISGKVFLVLNNDQGQDVTTLKAVTMSLIVTL</sequence>
<feature type="domain" description="Peptidase C14 caspase" evidence="1">
    <location>
        <begin position="10"/>
        <end position="230"/>
    </location>
</feature>